<evidence type="ECO:0000256" key="6">
    <source>
        <dbReference type="ARBA" id="ARBA00070964"/>
    </source>
</evidence>
<evidence type="ECO:0000256" key="7">
    <source>
        <dbReference type="HAMAP-Rule" id="MF_00045"/>
    </source>
</evidence>
<evidence type="ECO:0000259" key="9">
    <source>
        <dbReference type="SMART" id="SM00479"/>
    </source>
</evidence>
<dbReference type="CDD" id="cd06135">
    <property type="entry name" value="Orn"/>
    <property type="match status" value="1"/>
</dbReference>
<dbReference type="EC" id="3.1.-.-" evidence="7"/>
<evidence type="ECO:0000256" key="4">
    <source>
        <dbReference type="ARBA" id="ARBA00022839"/>
    </source>
</evidence>
<dbReference type="InterPro" id="IPR036397">
    <property type="entry name" value="RNaseH_sf"/>
</dbReference>
<dbReference type="SMART" id="SM00479">
    <property type="entry name" value="EXOIII"/>
    <property type="match status" value="1"/>
</dbReference>
<protein>
    <recommendedName>
        <fullName evidence="6 7">Oligoribonuclease</fullName>
        <ecNumber evidence="7">3.1.-.-</ecNumber>
    </recommendedName>
</protein>
<dbReference type="Gene3D" id="3.30.420.10">
    <property type="entry name" value="Ribonuclease H-like superfamily/Ribonuclease H"/>
    <property type="match status" value="1"/>
</dbReference>
<keyword evidence="3 7" id="KW-0378">Hydrolase</keyword>
<dbReference type="InterPro" id="IPR022894">
    <property type="entry name" value="Oligoribonuclease"/>
</dbReference>
<evidence type="ECO:0000256" key="2">
    <source>
        <dbReference type="ARBA" id="ARBA00022722"/>
    </source>
</evidence>
<evidence type="ECO:0000256" key="1">
    <source>
        <dbReference type="ARBA" id="ARBA00009921"/>
    </source>
</evidence>
<evidence type="ECO:0000313" key="10">
    <source>
        <dbReference type="EMBL" id="TQL69889.1"/>
    </source>
</evidence>
<dbReference type="InterPro" id="IPR012337">
    <property type="entry name" value="RNaseH-like_sf"/>
</dbReference>
<evidence type="ECO:0000256" key="3">
    <source>
        <dbReference type="ARBA" id="ARBA00022801"/>
    </source>
</evidence>
<dbReference type="Proteomes" id="UP000320209">
    <property type="component" value="Unassembled WGS sequence"/>
</dbReference>
<keyword evidence="11" id="KW-1185">Reference proteome</keyword>
<dbReference type="AlphaFoldDB" id="A0A543ABF2"/>
<comment type="function">
    <text evidence="5 7">3'-to-5' exoribonuclease specific for small oligoribonucleotides.</text>
</comment>
<dbReference type="EMBL" id="VFOV01000001">
    <property type="protein sequence ID" value="TQL69889.1"/>
    <property type="molecule type" value="Genomic_DNA"/>
</dbReference>
<dbReference type="GO" id="GO:0003676">
    <property type="term" value="F:nucleic acid binding"/>
    <property type="evidence" value="ECO:0007669"/>
    <property type="project" value="InterPro"/>
</dbReference>
<evidence type="ECO:0000256" key="5">
    <source>
        <dbReference type="ARBA" id="ARBA00057155"/>
    </source>
</evidence>
<dbReference type="PANTHER" id="PTHR11046:SF0">
    <property type="entry name" value="OLIGORIBONUCLEASE, MITOCHONDRIAL"/>
    <property type="match status" value="1"/>
</dbReference>
<accession>A0A543ABF2</accession>
<reference evidence="10 11" key="1">
    <citation type="submission" date="2019-06" db="EMBL/GenBank/DDBJ databases">
        <title>Sequencing the genomes of 1000 actinobacteria strains.</title>
        <authorList>
            <person name="Klenk H.-P."/>
        </authorList>
    </citation>
    <scope>NUCLEOTIDE SEQUENCE [LARGE SCALE GENOMIC DNA]</scope>
    <source>
        <strain evidence="10 11">DSM 25218</strain>
    </source>
</reference>
<dbReference type="FunFam" id="3.30.420.10:FF:000003">
    <property type="entry name" value="Oligoribonuclease"/>
    <property type="match status" value="1"/>
</dbReference>
<comment type="subcellular location">
    <subcellularLocation>
        <location evidence="7">Cytoplasm</location>
    </subcellularLocation>
</comment>
<evidence type="ECO:0000256" key="8">
    <source>
        <dbReference type="SAM" id="MobiDB-lite"/>
    </source>
</evidence>
<dbReference type="InterPro" id="IPR013520">
    <property type="entry name" value="Ribonucl_H"/>
</dbReference>
<feature type="active site" evidence="7">
    <location>
        <position position="169"/>
    </location>
</feature>
<dbReference type="HAMAP" id="MF_00045">
    <property type="entry name" value="Oligoribonuclease"/>
    <property type="match status" value="1"/>
</dbReference>
<keyword evidence="2 7" id="KW-0540">Nuclease</keyword>
<proteinExistence type="inferred from homology"/>
<feature type="region of interest" description="Disordered" evidence="8">
    <location>
        <begin position="237"/>
        <end position="258"/>
    </location>
</feature>
<feature type="domain" description="Exonuclease" evidence="9">
    <location>
        <begin position="47"/>
        <end position="221"/>
    </location>
</feature>
<comment type="similarity">
    <text evidence="1 7">Belongs to the oligoribonuclease family.</text>
</comment>
<dbReference type="SUPFAM" id="SSF53098">
    <property type="entry name" value="Ribonuclease H-like"/>
    <property type="match status" value="1"/>
</dbReference>
<dbReference type="NCBIfam" id="NF003765">
    <property type="entry name" value="PRK05359.1"/>
    <property type="match status" value="1"/>
</dbReference>
<dbReference type="PANTHER" id="PTHR11046">
    <property type="entry name" value="OLIGORIBONUCLEASE, MITOCHONDRIAL"/>
    <property type="match status" value="1"/>
</dbReference>
<dbReference type="GO" id="GO:0000175">
    <property type="term" value="F:3'-5'-RNA exonuclease activity"/>
    <property type="evidence" value="ECO:0007669"/>
    <property type="project" value="InterPro"/>
</dbReference>
<sequence length="258" mass="28526">MQANLGASPEDSLKPRPGNRYRIVAVPVTSPRISGVMVLCVASLKERLVWIDCEMTGLSLENDALIEVAALVTDFDLNVLGDGVDIIIKPPAEALEQMDDFVRNMHIKSGLLVELENGVTMREAEEQVLAYIWEHCGKDSRPPLGGNTVATDRNFLARDMPELEGFLHYRNVDVSSIKELSRRWFPRAYFASPPKRGNHRALADIQESIEELRYYREAVFVPMPGPESDVAKEIASRHGASITGLGDPADTPDSTDPA</sequence>
<comment type="caution">
    <text evidence="10">The sequence shown here is derived from an EMBL/GenBank/DDBJ whole genome shotgun (WGS) entry which is preliminary data.</text>
</comment>
<evidence type="ECO:0000313" key="11">
    <source>
        <dbReference type="Proteomes" id="UP000320209"/>
    </source>
</evidence>
<dbReference type="Pfam" id="PF00929">
    <property type="entry name" value="RNase_T"/>
    <property type="match status" value="1"/>
</dbReference>
<gene>
    <name evidence="7" type="primary">orn</name>
    <name evidence="10" type="ORF">FB381_3810</name>
</gene>
<keyword evidence="7" id="KW-0963">Cytoplasm</keyword>
<feature type="compositionally biased region" description="Low complexity" evidence="8">
    <location>
        <begin position="247"/>
        <end position="258"/>
    </location>
</feature>
<name>A0A543ABF2_9ACTN</name>
<keyword evidence="4 7" id="KW-0269">Exonuclease</keyword>
<organism evidence="10 11">
    <name type="scientific">Nocardioides albertanoniae</name>
    <dbReference type="NCBI Taxonomy" id="1175486"/>
    <lineage>
        <taxon>Bacteria</taxon>
        <taxon>Bacillati</taxon>
        <taxon>Actinomycetota</taxon>
        <taxon>Actinomycetes</taxon>
        <taxon>Propionibacteriales</taxon>
        <taxon>Nocardioidaceae</taxon>
        <taxon>Nocardioides</taxon>
    </lineage>
</organism>
<dbReference type="GO" id="GO:0005737">
    <property type="term" value="C:cytoplasm"/>
    <property type="evidence" value="ECO:0007669"/>
    <property type="project" value="UniProtKB-SubCell"/>
</dbReference>